<feature type="transmembrane region" description="Helical" evidence="1">
    <location>
        <begin position="48"/>
        <end position="68"/>
    </location>
</feature>
<dbReference type="RefSeq" id="WP_196825072.1">
    <property type="nucleotide sequence ID" value="NZ_CP046980.1"/>
</dbReference>
<dbReference type="Proteomes" id="UP000658613">
    <property type="component" value="Unassembled WGS sequence"/>
</dbReference>
<sequence length="114" mass="11986">MADYGLPDGVTLPMVAAVLIPVAIVTVALRALPFAFIKAVQGSPLIEFLRATMPVGVMVVLVAYTLASTRDQPGGLWAALAATAATIAFHAWRRRPGLSILAGTVVYMLLVNLL</sequence>
<dbReference type="Pfam" id="PF05437">
    <property type="entry name" value="AzlD"/>
    <property type="match status" value="1"/>
</dbReference>
<keyword evidence="3" id="KW-1185">Reference proteome</keyword>
<reference evidence="2" key="1">
    <citation type="submission" date="2020-11" db="EMBL/GenBank/DDBJ databases">
        <title>Sequencing the genomes of 1000 actinobacteria strains.</title>
        <authorList>
            <person name="Klenk H.-P."/>
        </authorList>
    </citation>
    <scope>NUCLEOTIDE SEQUENCE</scope>
    <source>
        <strain evidence="2">DSM 45632</strain>
    </source>
</reference>
<dbReference type="InterPro" id="IPR008407">
    <property type="entry name" value="Brnchd-chn_aa_trnsp_AzlD"/>
</dbReference>
<evidence type="ECO:0000256" key="1">
    <source>
        <dbReference type="SAM" id="Phobius"/>
    </source>
</evidence>
<dbReference type="AlphaFoldDB" id="A0A931GUF8"/>
<accession>A0A931GUF8</accession>
<keyword evidence="1" id="KW-0812">Transmembrane</keyword>
<evidence type="ECO:0000313" key="2">
    <source>
        <dbReference type="EMBL" id="MBG6122730.1"/>
    </source>
</evidence>
<dbReference type="PIRSF" id="PIRSF003203">
    <property type="entry name" value="AzlD"/>
    <property type="match status" value="1"/>
</dbReference>
<keyword evidence="1" id="KW-0472">Membrane</keyword>
<keyword evidence="1" id="KW-1133">Transmembrane helix</keyword>
<comment type="caution">
    <text evidence="2">The sequence shown here is derived from an EMBL/GenBank/DDBJ whole genome shotgun (WGS) entry which is preliminary data.</text>
</comment>
<name>A0A931GUF8_9CORY</name>
<proteinExistence type="predicted"/>
<feature type="transmembrane region" description="Helical" evidence="1">
    <location>
        <begin position="12"/>
        <end position="36"/>
    </location>
</feature>
<evidence type="ECO:0000313" key="3">
    <source>
        <dbReference type="Proteomes" id="UP000658613"/>
    </source>
</evidence>
<organism evidence="2 3">
    <name type="scientific">Corynebacterium aquatimens</name>
    <dbReference type="NCBI Taxonomy" id="1190508"/>
    <lineage>
        <taxon>Bacteria</taxon>
        <taxon>Bacillati</taxon>
        <taxon>Actinomycetota</taxon>
        <taxon>Actinomycetes</taxon>
        <taxon>Mycobacteriales</taxon>
        <taxon>Corynebacteriaceae</taxon>
        <taxon>Corynebacterium</taxon>
    </lineage>
</organism>
<protein>
    <submittedName>
        <fullName evidence="2">Branched-subunit amino acid transport protein AzlD</fullName>
    </submittedName>
</protein>
<gene>
    <name evidence="2" type="ORF">IW254_001699</name>
</gene>
<feature type="transmembrane region" description="Helical" evidence="1">
    <location>
        <begin position="74"/>
        <end position="92"/>
    </location>
</feature>
<dbReference type="EMBL" id="JADOUE010000001">
    <property type="protein sequence ID" value="MBG6122730.1"/>
    <property type="molecule type" value="Genomic_DNA"/>
</dbReference>